<name>A0A5D2EFJ5_GOSDA</name>
<dbReference type="EMBL" id="CM017698">
    <property type="protein sequence ID" value="TYG92303.1"/>
    <property type="molecule type" value="Genomic_DNA"/>
</dbReference>
<keyword evidence="1" id="KW-0694">RNA-binding</keyword>
<dbReference type="Pfam" id="PF00076">
    <property type="entry name" value="RRM_1"/>
    <property type="match status" value="1"/>
</dbReference>
<evidence type="ECO:0000259" key="3">
    <source>
        <dbReference type="PROSITE" id="PS50102"/>
    </source>
</evidence>
<dbReference type="SMART" id="SM00360">
    <property type="entry name" value="RRM"/>
    <property type="match status" value="2"/>
</dbReference>
<dbReference type="InterPro" id="IPR009818">
    <property type="entry name" value="PAM2_motif"/>
</dbReference>
<feature type="region of interest" description="Disordered" evidence="2">
    <location>
        <begin position="1"/>
        <end position="59"/>
    </location>
</feature>
<evidence type="ECO:0000256" key="2">
    <source>
        <dbReference type="SAM" id="MobiDB-lite"/>
    </source>
</evidence>
<dbReference type="PROSITE" id="PS50102">
    <property type="entry name" value="RRM"/>
    <property type="match status" value="2"/>
</dbReference>
<dbReference type="SUPFAM" id="SSF54928">
    <property type="entry name" value="RNA-binding domain, RBD"/>
    <property type="match status" value="1"/>
</dbReference>
<proteinExistence type="predicted"/>
<dbReference type="InterPro" id="IPR012677">
    <property type="entry name" value="Nucleotide-bd_a/b_plait_sf"/>
</dbReference>
<feature type="compositionally biased region" description="Basic residues" evidence="2">
    <location>
        <begin position="123"/>
        <end position="137"/>
    </location>
</feature>
<organism evidence="4 5">
    <name type="scientific">Gossypium darwinii</name>
    <name type="common">Darwin's cotton</name>
    <name type="synonym">Gossypium barbadense var. darwinii</name>
    <dbReference type="NCBI Taxonomy" id="34276"/>
    <lineage>
        <taxon>Eukaryota</taxon>
        <taxon>Viridiplantae</taxon>
        <taxon>Streptophyta</taxon>
        <taxon>Embryophyta</taxon>
        <taxon>Tracheophyta</taxon>
        <taxon>Spermatophyta</taxon>
        <taxon>Magnoliopsida</taxon>
        <taxon>eudicotyledons</taxon>
        <taxon>Gunneridae</taxon>
        <taxon>Pentapetalae</taxon>
        <taxon>rosids</taxon>
        <taxon>malvids</taxon>
        <taxon>Malvales</taxon>
        <taxon>Malvaceae</taxon>
        <taxon>Malvoideae</taxon>
        <taxon>Gossypium</taxon>
    </lineage>
</organism>
<feature type="domain" description="RRM" evidence="3">
    <location>
        <begin position="248"/>
        <end position="327"/>
    </location>
</feature>
<dbReference type="Gene3D" id="3.30.70.330">
    <property type="match status" value="2"/>
</dbReference>
<feature type="region of interest" description="Disordered" evidence="2">
    <location>
        <begin position="113"/>
        <end position="144"/>
    </location>
</feature>
<accession>A0A5D2EFJ5</accession>
<evidence type="ECO:0000313" key="5">
    <source>
        <dbReference type="Proteomes" id="UP000323506"/>
    </source>
</evidence>
<gene>
    <name evidence="4" type="ORF">ES288_A11G019200v1</name>
</gene>
<dbReference type="Pfam" id="PF07145">
    <property type="entry name" value="PAM2"/>
    <property type="match status" value="1"/>
</dbReference>
<dbReference type="PANTHER" id="PTHR32343">
    <property type="entry name" value="SERINE/ARGININE-RICH SPLICING FACTOR"/>
    <property type="match status" value="1"/>
</dbReference>
<dbReference type="PANTHER" id="PTHR32343:SF72">
    <property type="entry name" value="POLYADENYLATE-BINDING PROTEIN-INTERACTING PROTEIN 11"/>
    <property type="match status" value="1"/>
</dbReference>
<dbReference type="AlphaFoldDB" id="A0A5D2EFJ5"/>
<dbReference type="InterPro" id="IPR000504">
    <property type="entry name" value="RRM_dom"/>
</dbReference>
<protein>
    <recommendedName>
        <fullName evidence="3">RRM domain-containing protein</fullName>
    </recommendedName>
</protein>
<dbReference type="Proteomes" id="UP000323506">
    <property type="component" value="Chromosome A11"/>
</dbReference>
<feature type="compositionally biased region" description="Polar residues" evidence="2">
    <location>
        <begin position="1"/>
        <end position="33"/>
    </location>
</feature>
<dbReference type="GO" id="GO:0003723">
    <property type="term" value="F:RNA binding"/>
    <property type="evidence" value="ECO:0007669"/>
    <property type="project" value="UniProtKB-UniRule"/>
</dbReference>
<feature type="domain" description="RRM" evidence="3">
    <location>
        <begin position="151"/>
        <end position="226"/>
    </location>
</feature>
<dbReference type="CDD" id="cd12459">
    <property type="entry name" value="RRM1_CID8_like"/>
    <property type="match status" value="1"/>
</dbReference>
<sequence length="412" mass="45711">MAVVENASNQDTAAATVTSNDQDQSKLRSTTDLSLHDNDQGLYNKIGGTNGGGGKDELGDSFKRDMRELQELFSKLNPMAEEFVPHSLVNNGLNGGFHTNNIALQNNNNNISRNGNANCNGGGKRKKNLGQGKRKSNSRTSMAQREEVIRRTVYVSDIDHQVTEEQLAGLFVGCGQVVDCRICGDPNSVLRFAFIEFTDEEGAQAALNLAGTMLGFYPVRVLPSKTAIAPVNPTFLPRNEDERQMCARTIYCTNIDKKVTQADVKLFFETVCGEVYRLRLLGDYQHSTRIAFVEFVMGQPIKDPSSATSSSPSLVLNHSLQTDFSSKFIYIFKYIHSHVKMFPHVALADLHIYRPLLLCFGIFVYHRSLVFSLSTHATLRYIENSDGTSRLFEQCYALLPSNLGQNLTLSGN</sequence>
<evidence type="ECO:0000313" key="4">
    <source>
        <dbReference type="EMBL" id="TYG92303.1"/>
    </source>
</evidence>
<keyword evidence="5" id="KW-1185">Reference proteome</keyword>
<dbReference type="InterPro" id="IPR034823">
    <property type="entry name" value="CID8-like_RRM1"/>
</dbReference>
<evidence type="ECO:0000256" key="1">
    <source>
        <dbReference type="PROSITE-ProRule" id="PRU00176"/>
    </source>
</evidence>
<dbReference type="InterPro" id="IPR035979">
    <property type="entry name" value="RBD_domain_sf"/>
</dbReference>
<reference evidence="4 5" key="1">
    <citation type="submission" date="2019-06" db="EMBL/GenBank/DDBJ databases">
        <title>WGS assembly of Gossypium darwinii.</title>
        <authorList>
            <person name="Chen Z.J."/>
            <person name="Sreedasyam A."/>
            <person name="Ando A."/>
            <person name="Song Q."/>
            <person name="De L."/>
            <person name="Hulse-Kemp A."/>
            <person name="Ding M."/>
            <person name="Ye W."/>
            <person name="Kirkbride R."/>
            <person name="Jenkins J."/>
            <person name="Plott C."/>
            <person name="Lovell J."/>
            <person name="Lin Y.-M."/>
            <person name="Vaughn R."/>
            <person name="Liu B."/>
            <person name="Li W."/>
            <person name="Simpson S."/>
            <person name="Scheffler B."/>
            <person name="Saski C."/>
            <person name="Grover C."/>
            <person name="Hu G."/>
            <person name="Conover J."/>
            <person name="Carlson J."/>
            <person name="Shu S."/>
            <person name="Boston L."/>
            <person name="Williams M."/>
            <person name="Peterson D."/>
            <person name="Mcgee K."/>
            <person name="Jones D."/>
            <person name="Wendel J."/>
            <person name="Stelly D."/>
            <person name="Grimwood J."/>
            <person name="Schmutz J."/>
        </authorList>
    </citation>
    <scope>NUCLEOTIDE SEQUENCE [LARGE SCALE GENOMIC DNA]</scope>
    <source>
        <strain evidence="4">1808015.09</strain>
    </source>
</reference>
<dbReference type="FunFam" id="3.30.70.330:FF:000530">
    <property type="entry name" value="Polyadenylate-binding protein-interacting protein 11"/>
    <property type="match status" value="1"/>
</dbReference>